<reference evidence="6" key="2">
    <citation type="submission" date="2023-05" db="EMBL/GenBank/DDBJ databases">
        <authorList>
            <consortium name="Lawrence Berkeley National Laboratory"/>
            <person name="Steindorff A."/>
            <person name="Hensen N."/>
            <person name="Bonometti L."/>
            <person name="Westerberg I."/>
            <person name="Brannstrom I.O."/>
            <person name="Guillou S."/>
            <person name="Cros-Aarteil S."/>
            <person name="Calhoun S."/>
            <person name="Haridas S."/>
            <person name="Kuo A."/>
            <person name="Mondo S."/>
            <person name="Pangilinan J."/>
            <person name="Riley R."/>
            <person name="Labutti K."/>
            <person name="Andreopoulos B."/>
            <person name="Lipzen A."/>
            <person name="Chen C."/>
            <person name="Yanf M."/>
            <person name="Daum C."/>
            <person name="Ng V."/>
            <person name="Clum A."/>
            <person name="Ohm R."/>
            <person name="Martin F."/>
            <person name="Silar P."/>
            <person name="Natvig D."/>
            <person name="Lalanne C."/>
            <person name="Gautier V."/>
            <person name="Ament-Velasquez S.L."/>
            <person name="Kruys A."/>
            <person name="Hutchinson M.I."/>
            <person name="Powell A.J."/>
            <person name="Barry K."/>
            <person name="Miller A.N."/>
            <person name="Grigoriev I.V."/>
            <person name="Debuchy R."/>
            <person name="Gladieux P."/>
            <person name="Thoren M.H."/>
            <person name="Johannesson H."/>
        </authorList>
    </citation>
    <scope>NUCLEOTIDE SEQUENCE</scope>
    <source>
        <strain evidence="6">CBS 103.79</strain>
    </source>
</reference>
<evidence type="ECO:0000256" key="1">
    <source>
        <dbReference type="ARBA" id="ARBA00004370"/>
    </source>
</evidence>
<dbReference type="PANTHER" id="PTHR13608">
    <property type="entry name" value="ARMADILLO-LIKE HELICAL DOMAIN-CONTAINING PROTEIN 3"/>
    <property type="match status" value="1"/>
</dbReference>
<gene>
    <name evidence="6" type="ORF">C8A05DRAFT_17349</name>
</gene>
<proteinExistence type="predicted"/>
<evidence type="ECO:0000313" key="6">
    <source>
        <dbReference type="EMBL" id="KAK3900327.1"/>
    </source>
</evidence>
<evidence type="ECO:0000256" key="2">
    <source>
        <dbReference type="ARBA" id="ARBA00022692"/>
    </source>
</evidence>
<dbReference type="GO" id="GO:0016020">
    <property type="term" value="C:membrane"/>
    <property type="evidence" value="ECO:0007669"/>
    <property type="project" value="UniProtKB-SubCell"/>
</dbReference>
<evidence type="ECO:0000256" key="4">
    <source>
        <dbReference type="ARBA" id="ARBA00023136"/>
    </source>
</evidence>
<accession>A0AAN6MHM8</accession>
<dbReference type="Pfam" id="PF08427">
    <property type="entry name" value="ARMH3_C"/>
    <property type="match status" value="1"/>
</dbReference>
<dbReference type="SMART" id="SM01158">
    <property type="entry name" value="DUF1741"/>
    <property type="match status" value="1"/>
</dbReference>
<dbReference type="Proteomes" id="UP001303889">
    <property type="component" value="Unassembled WGS sequence"/>
</dbReference>
<dbReference type="EMBL" id="MU855682">
    <property type="protein sequence ID" value="KAK3900327.1"/>
    <property type="molecule type" value="Genomic_DNA"/>
</dbReference>
<keyword evidence="3" id="KW-1133">Transmembrane helix</keyword>
<keyword evidence="4" id="KW-0472">Membrane</keyword>
<protein>
    <recommendedName>
        <fullName evidence="5">Armadillo-like helical domain-containing protein</fullName>
    </recommendedName>
</protein>
<evidence type="ECO:0000259" key="5">
    <source>
        <dbReference type="SMART" id="SM01158"/>
    </source>
</evidence>
<dbReference type="PANTHER" id="PTHR13608:SF3">
    <property type="entry name" value="ARMADILLO-LIKE HELICAL DOMAIN-CONTAINING PROTEIN 3"/>
    <property type="match status" value="1"/>
</dbReference>
<dbReference type="GO" id="GO:0005829">
    <property type="term" value="C:cytosol"/>
    <property type="evidence" value="ECO:0007669"/>
    <property type="project" value="TreeGrafter"/>
</dbReference>
<organism evidence="6 7">
    <name type="scientific">Staphylotrichum tortipilum</name>
    <dbReference type="NCBI Taxonomy" id="2831512"/>
    <lineage>
        <taxon>Eukaryota</taxon>
        <taxon>Fungi</taxon>
        <taxon>Dikarya</taxon>
        <taxon>Ascomycota</taxon>
        <taxon>Pezizomycotina</taxon>
        <taxon>Sordariomycetes</taxon>
        <taxon>Sordariomycetidae</taxon>
        <taxon>Sordariales</taxon>
        <taxon>Chaetomiaceae</taxon>
        <taxon>Staphylotrichum</taxon>
    </lineage>
</organism>
<comment type="caution">
    <text evidence="6">The sequence shown here is derived from an EMBL/GenBank/DDBJ whole genome shotgun (WGS) entry which is preliminary data.</text>
</comment>
<dbReference type="InterPro" id="IPR013636">
    <property type="entry name" value="ARMH3_C"/>
</dbReference>
<evidence type="ECO:0000256" key="3">
    <source>
        <dbReference type="ARBA" id="ARBA00022989"/>
    </source>
</evidence>
<evidence type="ECO:0000313" key="7">
    <source>
        <dbReference type="Proteomes" id="UP001303889"/>
    </source>
</evidence>
<keyword evidence="2" id="KW-0812">Transmembrane</keyword>
<sequence length="681" mass="75153">MEPSPLTHQPRPEVFQPKIVCLYEELFKDDSDEADRTEGFWKEFFLLRPDRPALHQILGEIGPNDLLHLQHQTRQLFAQAVAALRQPYGVADLHALDTLSTFMVSVLAKRYTNPSSDIIDLLAGLDHIDTVFTEFVGALESLIRNGRNSVHECCPNGMGHVGQEEQGRGVGNRAGCTYTADLQQRAVEVALAVAAGAYQTSLLTYFIQRDLFPAIINCIQTQISAPEPRITAPFTLLGLLANYNKFEFQNPYQMRLNDFVNERVMRGIVRNIGQTCQRLRAQYTNVQEDLPEGWSLAGTLSKIGLGAIAPGGRPPPKPVHDAETAKRMFAELPGQDAAVLLATYDFTHANKLFSLELVAWSPDKGAEQPFAAFISLTSYLLQHAHLSARTTLYCHLNLMVFRLLIEDPILCKRICSDDSKVPVRLCRQRSPFLPLVRGDRILATAVMDTMLDAINHNLRRRLDVGLYTLAVGILLRVMGYMSRSRTRLQYHWAELFRSLLSLVRFLTTYAADLKGLAHIDTLLDHVVNLLALGLSAGETFLPTPAAYDDLFYKIVETGEVLVKFRGTYGLANRASNSIDTLVNVSTHYKEMLGGGDGGGGGGGKGDAAAAAGGGGKVGARTGSHLTSLQVAEVIKQGYETLSIQAKEGLDSWEKYREADERTLLKKMARAAVEDVRAMVAE</sequence>
<name>A0AAN6MHM8_9PEZI</name>
<feature type="domain" description="Armadillo-like helical" evidence="5">
    <location>
        <begin position="434"/>
        <end position="679"/>
    </location>
</feature>
<reference evidence="6" key="1">
    <citation type="journal article" date="2023" name="Mol. Phylogenet. Evol.">
        <title>Genome-scale phylogeny and comparative genomics of the fungal order Sordariales.</title>
        <authorList>
            <person name="Hensen N."/>
            <person name="Bonometti L."/>
            <person name="Westerberg I."/>
            <person name="Brannstrom I.O."/>
            <person name="Guillou S."/>
            <person name="Cros-Aarteil S."/>
            <person name="Calhoun S."/>
            <person name="Haridas S."/>
            <person name="Kuo A."/>
            <person name="Mondo S."/>
            <person name="Pangilinan J."/>
            <person name="Riley R."/>
            <person name="LaButti K."/>
            <person name="Andreopoulos B."/>
            <person name="Lipzen A."/>
            <person name="Chen C."/>
            <person name="Yan M."/>
            <person name="Daum C."/>
            <person name="Ng V."/>
            <person name="Clum A."/>
            <person name="Steindorff A."/>
            <person name="Ohm R.A."/>
            <person name="Martin F."/>
            <person name="Silar P."/>
            <person name="Natvig D.O."/>
            <person name="Lalanne C."/>
            <person name="Gautier V."/>
            <person name="Ament-Velasquez S.L."/>
            <person name="Kruys A."/>
            <person name="Hutchinson M.I."/>
            <person name="Powell A.J."/>
            <person name="Barry K."/>
            <person name="Miller A.N."/>
            <person name="Grigoriev I.V."/>
            <person name="Debuchy R."/>
            <person name="Gladieux P."/>
            <person name="Hiltunen Thoren M."/>
            <person name="Johannesson H."/>
        </authorList>
    </citation>
    <scope>NUCLEOTIDE SEQUENCE</scope>
    <source>
        <strain evidence="6">CBS 103.79</strain>
    </source>
</reference>
<keyword evidence="7" id="KW-1185">Reference proteome</keyword>
<dbReference type="AlphaFoldDB" id="A0AAN6MHM8"/>
<dbReference type="InterPro" id="IPR039868">
    <property type="entry name" value="ARMD3-like"/>
</dbReference>
<comment type="subcellular location">
    <subcellularLocation>
        <location evidence="1">Membrane</location>
    </subcellularLocation>
</comment>